<protein>
    <recommendedName>
        <fullName evidence="4">Peptidase inhibitor family I36</fullName>
    </recommendedName>
</protein>
<name>A0A7W9HVE4_9PSEU</name>
<evidence type="ECO:0008006" key="4">
    <source>
        <dbReference type="Google" id="ProtNLM"/>
    </source>
</evidence>
<organism evidence="2 3">
    <name type="scientific">Saccharothrix ecbatanensis</name>
    <dbReference type="NCBI Taxonomy" id="1105145"/>
    <lineage>
        <taxon>Bacteria</taxon>
        <taxon>Bacillati</taxon>
        <taxon>Actinomycetota</taxon>
        <taxon>Actinomycetes</taxon>
        <taxon>Pseudonocardiales</taxon>
        <taxon>Pseudonocardiaceae</taxon>
        <taxon>Saccharothrix</taxon>
    </lineage>
</organism>
<dbReference type="EMBL" id="JACHMO010000001">
    <property type="protein sequence ID" value="MBB5808688.1"/>
    <property type="molecule type" value="Genomic_DNA"/>
</dbReference>
<dbReference type="Proteomes" id="UP000552097">
    <property type="component" value="Unassembled WGS sequence"/>
</dbReference>
<proteinExistence type="predicted"/>
<keyword evidence="1" id="KW-0732">Signal</keyword>
<dbReference type="Pfam" id="PF03995">
    <property type="entry name" value="Inhibitor_I36"/>
    <property type="match status" value="1"/>
</dbReference>
<comment type="caution">
    <text evidence="2">The sequence shown here is derived from an EMBL/GenBank/DDBJ whole genome shotgun (WGS) entry which is preliminary data.</text>
</comment>
<evidence type="ECO:0000313" key="2">
    <source>
        <dbReference type="EMBL" id="MBB5808688.1"/>
    </source>
</evidence>
<reference evidence="2 3" key="1">
    <citation type="submission" date="2020-08" db="EMBL/GenBank/DDBJ databases">
        <title>Sequencing the genomes of 1000 actinobacteria strains.</title>
        <authorList>
            <person name="Klenk H.-P."/>
        </authorList>
    </citation>
    <scope>NUCLEOTIDE SEQUENCE [LARGE SCALE GENOMIC DNA]</scope>
    <source>
        <strain evidence="2 3">DSM 45486</strain>
    </source>
</reference>
<accession>A0A7W9HVE4</accession>
<gene>
    <name evidence="2" type="ORF">F4560_008456</name>
</gene>
<sequence length="122" mass="13044">MTTRSLVTALALTTGALASSGIAVAQQPSDPTCDRGEFCVWSGTDYTGQAHRLDLETANPSECIPLPGGFVARSFVNRLTRDASVFQGATCSTEAEFTTYPGRGTYVPDAPFVVRAIQVWEH</sequence>
<dbReference type="RefSeq" id="WP_184928560.1">
    <property type="nucleotide sequence ID" value="NZ_JACHMO010000001.1"/>
</dbReference>
<evidence type="ECO:0000256" key="1">
    <source>
        <dbReference type="SAM" id="SignalP"/>
    </source>
</evidence>
<feature type="chain" id="PRO_5031144450" description="Peptidase inhibitor family I36" evidence="1">
    <location>
        <begin position="26"/>
        <end position="122"/>
    </location>
</feature>
<dbReference type="AlphaFoldDB" id="A0A7W9HVE4"/>
<evidence type="ECO:0000313" key="3">
    <source>
        <dbReference type="Proteomes" id="UP000552097"/>
    </source>
</evidence>
<feature type="signal peptide" evidence="1">
    <location>
        <begin position="1"/>
        <end position="25"/>
    </location>
</feature>
<keyword evidence="3" id="KW-1185">Reference proteome</keyword>